<keyword evidence="5" id="KW-1185">Reference proteome</keyword>
<feature type="region of interest" description="Disordered" evidence="2">
    <location>
        <begin position="193"/>
        <end position="215"/>
    </location>
</feature>
<dbReference type="EMBL" id="JABCRI010000010">
    <property type="protein sequence ID" value="KAF8399555.1"/>
    <property type="molecule type" value="Genomic_DNA"/>
</dbReference>
<evidence type="ECO:0000313" key="5">
    <source>
        <dbReference type="Proteomes" id="UP000655225"/>
    </source>
</evidence>
<dbReference type="Proteomes" id="UP000655225">
    <property type="component" value="Unassembled WGS sequence"/>
</dbReference>
<name>A0A834Z549_TETSI</name>
<protein>
    <recommendedName>
        <fullName evidence="3">Remorin C-terminal domain-containing protein</fullName>
    </recommendedName>
</protein>
<feature type="compositionally biased region" description="Basic and acidic residues" evidence="2">
    <location>
        <begin position="198"/>
        <end position="211"/>
    </location>
</feature>
<dbReference type="InterPro" id="IPR005516">
    <property type="entry name" value="Remorin_C"/>
</dbReference>
<proteinExistence type="inferred from homology"/>
<dbReference type="PANTHER" id="PTHR31471:SF51">
    <property type="entry name" value="REMORIN FAMILY PROTEIN"/>
    <property type="match status" value="1"/>
</dbReference>
<evidence type="ECO:0000259" key="3">
    <source>
        <dbReference type="Pfam" id="PF03763"/>
    </source>
</evidence>
<sequence>MSRGYESSDGSEYASTIAAAAFAINSLEEASSQNQKKMREGPETFLTKSKSKSQKKDATVELSDPGRVSRRFSGKDAREEKQYPGSVVDRRTLPNPSLTLKPTLFPSGDAKQTRNSTRPKSAETKADSWEKDEMDKLRKWCDKMNYTILSWENEKRTKAKRRIDRTESKLARRRARALQHYRSEMARIDQIAGGARAQVEERRRNDESKAKEKVKKIRSTGKVPVMCFCF</sequence>
<accession>A0A834Z549</accession>
<comment type="similarity">
    <text evidence="1">Belongs to the remorin family.</text>
</comment>
<reference evidence="4 5" key="1">
    <citation type="submission" date="2020-04" db="EMBL/GenBank/DDBJ databases">
        <title>Plant Genome Project.</title>
        <authorList>
            <person name="Zhang R.-G."/>
        </authorList>
    </citation>
    <scope>NUCLEOTIDE SEQUENCE [LARGE SCALE GENOMIC DNA]</scope>
    <source>
        <strain evidence="4">YNK0</strain>
        <tissue evidence="4">Leaf</tissue>
    </source>
</reference>
<dbReference type="OrthoDB" id="775261at2759"/>
<dbReference type="Pfam" id="PF03763">
    <property type="entry name" value="Remorin_C"/>
    <property type="match status" value="1"/>
</dbReference>
<feature type="compositionally biased region" description="Basic and acidic residues" evidence="2">
    <location>
        <begin position="120"/>
        <end position="129"/>
    </location>
</feature>
<comment type="caution">
    <text evidence="4">The sequence shown here is derived from an EMBL/GenBank/DDBJ whole genome shotgun (WGS) entry which is preliminary data.</text>
</comment>
<organism evidence="4 5">
    <name type="scientific">Tetracentron sinense</name>
    <name type="common">Spur-leaf</name>
    <dbReference type="NCBI Taxonomy" id="13715"/>
    <lineage>
        <taxon>Eukaryota</taxon>
        <taxon>Viridiplantae</taxon>
        <taxon>Streptophyta</taxon>
        <taxon>Embryophyta</taxon>
        <taxon>Tracheophyta</taxon>
        <taxon>Spermatophyta</taxon>
        <taxon>Magnoliopsida</taxon>
        <taxon>Trochodendrales</taxon>
        <taxon>Trochodendraceae</taxon>
        <taxon>Tetracentron</taxon>
    </lineage>
</organism>
<feature type="domain" description="Remorin C-terminal" evidence="3">
    <location>
        <begin position="121"/>
        <end position="225"/>
    </location>
</feature>
<dbReference type="AlphaFoldDB" id="A0A834Z549"/>
<evidence type="ECO:0000256" key="1">
    <source>
        <dbReference type="ARBA" id="ARBA00005711"/>
    </source>
</evidence>
<evidence type="ECO:0000313" key="4">
    <source>
        <dbReference type="EMBL" id="KAF8399555.1"/>
    </source>
</evidence>
<gene>
    <name evidence="4" type="ORF">HHK36_015422</name>
</gene>
<dbReference type="PANTHER" id="PTHR31471">
    <property type="entry name" value="OS02G0116800 PROTEIN"/>
    <property type="match status" value="1"/>
</dbReference>
<evidence type="ECO:0000256" key="2">
    <source>
        <dbReference type="SAM" id="MobiDB-lite"/>
    </source>
</evidence>
<dbReference type="OMA" id="ETKADSW"/>
<feature type="region of interest" description="Disordered" evidence="2">
    <location>
        <begin position="29"/>
        <end position="129"/>
    </location>
</feature>
<feature type="compositionally biased region" description="Basic and acidic residues" evidence="2">
    <location>
        <begin position="73"/>
        <end position="92"/>
    </location>
</feature>